<reference evidence="2" key="1">
    <citation type="submission" date="2016-11" db="UniProtKB">
        <authorList>
            <consortium name="WormBaseParasite"/>
        </authorList>
    </citation>
    <scope>IDENTIFICATION</scope>
</reference>
<keyword evidence="1" id="KW-1185">Reference proteome</keyword>
<dbReference type="Proteomes" id="UP000095283">
    <property type="component" value="Unplaced"/>
</dbReference>
<dbReference type="AlphaFoldDB" id="A0A1I7WZP0"/>
<name>A0A1I7WZP0_HETBA</name>
<dbReference type="WBParaSite" id="Hba_10653">
    <property type="protein sequence ID" value="Hba_10653"/>
    <property type="gene ID" value="Hba_10653"/>
</dbReference>
<accession>A0A1I7WZP0</accession>
<evidence type="ECO:0000313" key="2">
    <source>
        <dbReference type="WBParaSite" id="Hba_10653"/>
    </source>
</evidence>
<proteinExistence type="predicted"/>
<organism evidence="1 2">
    <name type="scientific">Heterorhabditis bacteriophora</name>
    <name type="common">Entomopathogenic nematode worm</name>
    <dbReference type="NCBI Taxonomy" id="37862"/>
    <lineage>
        <taxon>Eukaryota</taxon>
        <taxon>Metazoa</taxon>
        <taxon>Ecdysozoa</taxon>
        <taxon>Nematoda</taxon>
        <taxon>Chromadorea</taxon>
        <taxon>Rhabditida</taxon>
        <taxon>Rhabditina</taxon>
        <taxon>Rhabditomorpha</taxon>
        <taxon>Strongyloidea</taxon>
        <taxon>Heterorhabditidae</taxon>
        <taxon>Heterorhabditis</taxon>
    </lineage>
</organism>
<protein>
    <submittedName>
        <fullName evidence="2">Uncharacterized protein</fullName>
    </submittedName>
</protein>
<evidence type="ECO:0000313" key="1">
    <source>
        <dbReference type="Proteomes" id="UP000095283"/>
    </source>
</evidence>
<sequence>MGVRFVSTTRLPQPYGSCTTQQKEFTKQYNGTYENQQIIGQIII</sequence>